<evidence type="ECO:0000313" key="2">
    <source>
        <dbReference type="EMBL" id="GLS44789.1"/>
    </source>
</evidence>
<reference evidence="3 4" key="3">
    <citation type="submission" date="2020-08" db="EMBL/GenBank/DDBJ databases">
        <title>Genomic Encyclopedia of Type Strains, Phase IV (KMG-IV): sequencing the most valuable type-strain genomes for metagenomic binning, comparative biology and taxonomic classification.</title>
        <authorList>
            <person name="Goeker M."/>
        </authorList>
    </citation>
    <scope>NUCLEOTIDE SEQUENCE [LARGE SCALE GENOMIC DNA]</scope>
    <source>
        <strain evidence="3 4">DSM 24105</strain>
    </source>
</reference>
<comment type="caution">
    <text evidence="3">The sequence shown here is derived from an EMBL/GenBank/DDBJ whole genome shotgun (WGS) entry which is preliminary data.</text>
</comment>
<name>A0A7W6AJJ4_9HYPH</name>
<reference evidence="2" key="4">
    <citation type="submission" date="2023-01" db="EMBL/GenBank/DDBJ databases">
        <title>Draft genome sequence of Methylobacterium brachythecii strain NBRC 107710.</title>
        <authorList>
            <person name="Sun Q."/>
            <person name="Mori K."/>
        </authorList>
    </citation>
    <scope>NUCLEOTIDE SEQUENCE</scope>
    <source>
        <strain evidence="2">NBRC 107710</strain>
    </source>
</reference>
<protein>
    <recommendedName>
        <fullName evidence="1">Knr4/Smi1-like domain-containing protein</fullName>
    </recommendedName>
</protein>
<organism evidence="3 4">
    <name type="scientific">Methylobacterium brachythecii</name>
    <dbReference type="NCBI Taxonomy" id="1176177"/>
    <lineage>
        <taxon>Bacteria</taxon>
        <taxon>Pseudomonadati</taxon>
        <taxon>Pseudomonadota</taxon>
        <taxon>Alphaproteobacteria</taxon>
        <taxon>Hyphomicrobiales</taxon>
        <taxon>Methylobacteriaceae</taxon>
        <taxon>Methylobacterium</taxon>
    </lineage>
</organism>
<evidence type="ECO:0000313" key="4">
    <source>
        <dbReference type="Proteomes" id="UP000517759"/>
    </source>
</evidence>
<dbReference type="Proteomes" id="UP000517759">
    <property type="component" value="Unassembled WGS sequence"/>
</dbReference>
<dbReference type="Proteomes" id="UP001156881">
    <property type="component" value="Unassembled WGS sequence"/>
</dbReference>
<dbReference type="RefSeq" id="WP_183507155.1">
    <property type="nucleotide sequence ID" value="NZ_BSPG01000015.1"/>
</dbReference>
<gene>
    <name evidence="2" type="ORF">GCM10007884_27780</name>
    <name evidence="3" type="ORF">GGR33_003352</name>
</gene>
<dbReference type="InterPro" id="IPR018958">
    <property type="entry name" value="Knr4/Smi1-like_dom"/>
</dbReference>
<dbReference type="SMART" id="SM00860">
    <property type="entry name" value="SMI1_KNR4"/>
    <property type="match status" value="1"/>
</dbReference>
<dbReference type="EMBL" id="JACIDN010000006">
    <property type="protein sequence ID" value="MBB3903838.1"/>
    <property type="molecule type" value="Genomic_DNA"/>
</dbReference>
<dbReference type="InterPro" id="IPR037883">
    <property type="entry name" value="Knr4/Smi1-like_sf"/>
</dbReference>
<evidence type="ECO:0000313" key="3">
    <source>
        <dbReference type="EMBL" id="MBB3903838.1"/>
    </source>
</evidence>
<reference evidence="5" key="2">
    <citation type="journal article" date="2019" name="Int. J. Syst. Evol. Microbiol.">
        <title>The Global Catalogue of Microorganisms (GCM) 10K type strain sequencing project: providing services to taxonomists for standard genome sequencing and annotation.</title>
        <authorList>
            <consortium name="The Broad Institute Genomics Platform"/>
            <consortium name="The Broad Institute Genome Sequencing Center for Infectious Disease"/>
            <person name="Wu L."/>
            <person name="Ma J."/>
        </authorList>
    </citation>
    <scope>NUCLEOTIDE SEQUENCE [LARGE SCALE GENOMIC DNA]</scope>
    <source>
        <strain evidence="5">NBRC 107710</strain>
    </source>
</reference>
<dbReference type="AlphaFoldDB" id="A0A7W6AJJ4"/>
<evidence type="ECO:0000259" key="1">
    <source>
        <dbReference type="SMART" id="SM00860"/>
    </source>
</evidence>
<proteinExistence type="predicted"/>
<evidence type="ECO:0000313" key="5">
    <source>
        <dbReference type="Proteomes" id="UP001156881"/>
    </source>
</evidence>
<dbReference type="Gene3D" id="3.40.1580.10">
    <property type="entry name" value="SMI1/KNR4-like"/>
    <property type="match status" value="1"/>
</dbReference>
<dbReference type="EMBL" id="BSPG01000015">
    <property type="protein sequence ID" value="GLS44789.1"/>
    <property type="molecule type" value="Genomic_DNA"/>
</dbReference>
<keyword evidence="5" id="KW-1185">Reference proteome</keyword>
<accession>A0A7W6AJJ4</accession>
<sequence>MGKVTITAHGSGSHDERNDRWTFPRELHAVDTIENGERIGFCYEVTGKGETVSVALSIVFHAEDEAAPPPDYVETAVTPNTTFFRSETPPAAFFEACIPMQVSFSARPSPRGRPATASMLMMPADLGRVLSDHGFAPATDAMIAAHESRFGMRLRPDYRAFLKSKNGLSLSWYRDPVWSFVADRHREKGGSGDFFDDATAQEAAIRAKLRARAEGPRHLFGLGNRNPAADFDLATGDGEFNFYCGELMRHAYLVGVDAGGNNFVQVAEGRHGGRIFGVDHETYYGGLSSFVDFDGLDDDETADLPWSDIHEATTDAVIDKAVEFGFLYPVADDVTTFCDREIAVVEAVIEALAPTYLDPYR</sequence>
<dbReference type="SUPFAM" id="SSF160631">
    <property type="entry name" value="SMI1/KNR4-like"/>
    <property type="match status" value="1"/>
</dbReference>
<reference evidence="2" key="1">
    <citation type="journal article" date="2014" name="Int. J. Syst. Evol. Microbiol.">
        <title>Complete genome of a new Firmicutes species belonging to the dominant human colonic microbiota ('Ruminococcus bicirculans') reveals two chromosomes and a selective capacity to utilize plant glucans.</title>
        <authorList>
            <consortium name="NISC Comparative Sequencing Program"/>
            <person name="Wegmann U."/>
            <person name="Louis P."/>
            <person name="Goesmann A."/>
            <person name="Henrissat B."/>
            <person name="Duncan S.H."/>
            <person name="Flint H.J."/>
        </authorList>
    </citation>
    <scope>NUCLEOTIDE SEQUENCE</scope>
    <source>
        <strain evidence="2">NBRC 107710</strain>
    </source>
</reference>
<dbReference type="Pfam" id="PF09346">
    <property type="entry name" value="SMI1_KNR4"/>
    <property type="match status" value="1"/>
</dbReference>
<feature type="domain" description="Knr4/Smi1-like" evidence="1">
    <location>
        <begin position="137"/>
        <end position="320"/>
    </location>
</feature>